<dbReference type="Pfam" id="PF12705">
    <property type="entry name" value="PDDEXK_1"/>
    <property type="match status" value="1"/>
</dbReference>
<dbReference type="AlphaFoldDB" id="A0A1F5X403"/>
<dbReference type="InterPro" id="IPR038726">
    <property type="entry name" value="PDDEXK_AddAB-type"/>
</dbReference>
<dbReference type="Proteomes" id="UP000178684">
    <property type="component" value="Unassembled WGS sequence"/>
</dbReference>
<dbReference type="Gene3D" id="3.90.320.10">
    <property type="match status" value="1"/>
</dbReference>
<evidence type="ECO:0000313" key="2">
    <source>
        <dbReference type="EMBL" id="OGF82311.1"/>
    </source>
</evidence>
<organism evidence="2 3">
    <name type="scientific">Candidatus Giovannonibacteria bacterium RIFCSPLOWO2_01_FULL_46_13</name>
    <dbReference type="NCBI Taxonomy" id="1798352"/>
    <lineage>
        <taxon>Bacteria</taxon>
        <taxon>Candidatus Giovannoniibacteriota</taxon>
    </lineage>
</organism>
<protein>
    <recommendedName>
        <fullName evidence="1">PD-(D/E)XK endonuclease-like domain-containing protein</fullName>
    </recommendedName>
</protein>
<comment type="caution">
    <text evidence="2">The sequence shown here is derived from an EMBL/GenBank/DDBJ whole genome shotgun (WGS) entry which is preliminary data.</text>
</comment>
<sequence length="255" mass="29612">MSKFYNAKRKKNLYDPESEIPFKISRSKIDLFLNCPRCFYLDRRLGVGQPPGYPFSLNSAVDKLLKKEFDSHRAKETAHPLMKKYGLDLVPYPNEKMEEWRDALGGGVQYHDKETNLIITGAIDDVWVNPKKELHIVDYKATSKDGEVNLDSDWQIGYKRQMEVYQWIFRKNDFKVSDTGYFVYCNGDADKEAFDAKLEFDVKIIPYEGDDVWVSETIKDLHRCLISDEIPKASSECDFCAYRQAASDVEEKLLV</sequence>
<proteinExistence type="predicted"/>
<accession>A0A1F5X403</accession>
<dbReference type="EMBL" id="MFIE01000023">
    <property type="protein sequence ID" value="OGF82311.1"/>
    <property type="molecule type" value="Genomic_DNA"/>
</dbReference>
<evidence type="ECO:0000313" key="3">
    <source>
        <dbReference type="Proteomes" id="UP000178684"/>
    </source>
</evidence>
<dbReference type="InterPro" id="IPR011604">
    <property type="entry name" value="PDDEXK-like_dom_sf"/>
</dbReference>
<feature type="domain" description="PD-(D/E)XK endonuclease-like" evidence="1">
    <location>
        <begin position="24"/>
        <end position="244"/>
    </location>
</feature>
<reference evidence="2 3" key="1">
    <citation type="journal article" date="2016" name="Nat. Commun.">
        <title>Thousands of microbial genomes shed light on interconnected biogeochemical processes in an aquifer system.</title>
        <authorList>
            <person name="Anantharaman K."/>
            <person name="Brown C.T."/>
            <person name="Hug L.A."/>
            <person name="Sharon I."/>
            <person name="Castelle C.J."/>
            <person name="Probst A.J."/>
            <person name="Thomas B.C."/>
            <person name="Singh A."/>
            <person name="Wilkins M.J."/>
            <person name="Karaoz U."/>
            <person name="Brodie E.L."/>
            <person name="Williams K.H."/>
            <person name="Hubbard S.S."/>
            <person name="Banfield J.F."/>
        </authorList>
    </citation>
    <scope>NUCLEOTIDE SEQUENCE [LARGE SCALE GENOMIC DNA]</scope>
</reference>
<gene>
    <name evidence="2" type="ORF">A3B18_03155</name>
</gene>
<evidence type="ECO:0000259" key="1">
    <source>
        <dbReference type="Pfam" id="PF12705"/>
    </source>
</evidence>
<name>A0A1F5X403_9BACT</name>